<evidence type="ECO:0000313" key="2">
    <source>
        <dbReference type="Proteomes" id="UP000789759"/>
    </source>
</evidence>
<feature type="non-terminal residue" evidence="1">
    <location>
        <position position="99"/>
    </location>
</feature>
<evidence type="ECO:0000313" key="1">
    <source>
        <dbReference type="EMBL" id="CAG8601248.1"/>
    </source>
</evidence>
<accession>A0A9N9CII6</accession>
<feature type="non-terminal residue" evidence="1">
    <location>
        <position position="1"/>
    </location>
</feature>
<gene>
    <name evidence="1" type="ORF">CPELLU_LOCUS7003</name>
</gene>
<organism evidence="1 2">
    <name type="scientific">Cetraspora pellucida</name>
    <dbReference type="NCBI Taxonomy" id="1433469"/>
    <lineage>
        <taxon>Eukaryota</taxon>
        <taxon>Fungi</taxon>
        <taxon>Fungi incertae sedis</taxon>
        <taxon>Mucoromycota</taxon>
        <taxon>Glomeromycotina</taxon>
        <taxon>Glomeromycetes</taxon>
        <taxon>Diversisporales</taxon>
        <taxon>Gigasporaceae</taxon>
        <taxon>Cetraspora</taxon>
    </lineage>
</organism>
<name>A0A9N9CII6_9GLOM</name>
<proteinExistence type="predicted"/>
<dbReference type="Proteomes" id="UP000789759">
    <property type="component" value="Unassembled WGS sequence"/>
</dbReference>
<sequence length="99" mass="11680">MKVFQTIKKIYKKLKGISDINKNNSDFQYLFFEYYQVFSKSNFLNQYDCCCIGYIMKPKKKIQLKHIKKVVQDDLKEGINITSNVGYIAINAEITKFAF</sequence>
<comment type="caution">
    <text evidence="1">The sequence shown here is derived from an EMBL/GenBank/DDBJ whole genome shotgun (WGS) entry which is preliminary data.</text>
</comment>
<dbReference type="OrthoDB" id="2410201at2759"/>
<dbReference type="EMBL" id="CAJVQA010004553">
    <property type="protein sequence ID" value="CAG8601248.1"/>
    <property type="molecule type" value="Genomic_DNA"/>
</dbReference>
<keyword evidence="2" id="KW-1185">Reference proteome</keyword>
<reference evidence="1" key="1">
    <citation type="submission" date="2021-06" db="EMBL/GenBank/DDBJ databases">
        <authorList>
            <person name="Kallberg Y."/>
            <person name="Tangrot J."/>
            <person name="Rosling A."/>
        </authorList>
    </citation>
    <scope>NUCLEOTIDE SEQUENCE</scope>
    <source>
        <strain evidence="1">FL966</strain>
    </source>
</reference>
<protein>
    <submittedName>
        <fullName evidence="1">6274_t:CDS:1</fullName>
    </submittedName>
</protein>
<dbReference type="AlphaFoldDB" id="A0A9N9CII6"/>